<dbReference type="EMBL" id="UYYG01001170">
    <property type="protein sequence ID" value="VDN58603.1"/>
    <property type="molecule type" value="Genomic_DNA"/>
</dbReference>
<dbReference type="PRINTS" id="PR00299">
    <property type="entry name" value="ACRYSTALLIN"/>
</dbReference>
<dbReference type="PROSITE" id="PS01031">
    <property type="entry name" value="SHSP"/>
    <property type="match status" value="1"/>
</dbReference>
<evidence type="ECO:0000313" key="7">
    <source>
        <dbReference type="Proteomes" id="UP000274756"/>
    </source>
</evidence>
<accession>A0A0N4UBT9</accession>
<evidence type="ECO:0000256" key="2">
    <source>
        <dbReference type="RuleBase" id="RU003616"/>
    </source>
</evidence>
<protein>
    <submittedName>
        <fullName evidence="8">SHSP domain-containing protein</fullName>
    </submittedName>
</protein>
<reference evidence="5 7" key="2">
    <citation type="submission" date="2018-11" db="EMBL/GenBank/DDBJ databases">
        <authorList>
            <consortium name="Pathogen Informatics"/>
        </authorList>
    </citation>
    <scope>NUCLEOTIDE SEQUENCE [LARGE SCALE GENOMIC DNA]</scope>
</reference>
<dbReference type="GO" id="GO:0005737">
    <property type="term" value="C:cytoplasm"/>
    <property type="evidence" value="ECO:0007669"/>
    <property type="project" value="TreeGrafter"/>
</dbReference>
<dbReference type="SUPFAM" id="SSF49764">
    <property type="entry name" value="HSP20-like chaperones"/>
    <property type="match status" value="1"/>
</dbReference>
<dbReference type="InterPro" id="IPR008978">
    <property type="entry name" value="HSP20-like_chaperone"/>
</dbReference>
<feature type="domain" description="SHSP" evidence="4">
    <location>
        <begin position="32"/>
        <end position="139"/>
    </location>
</feature>
<dbReference type="Proteomes" id="UP000274756">
    <property type="component" value="Unassembled WGS sequence"/>
</dbReference>
<feature type="compositionally biased region" description="Polar residues" evidence="3">
    <location>
        <begin position="197"/>
        <end position="227"/>
    </location>
</feature>
<reference evidence="8" key="1">
    <citation type="submission" date="2017-02" db="UniProtKB">
        <authorList>
            <consortium name="WormBaseParasite"/>
        </authorList>
    </citation>
    <scope>IDENTIFICATION</scope>
</reference>
<proteinExistence type="inferred from homology"/>
<name>A0A0N4UBT9_DRAME</name>
<gene>
    <name evidence="5" type="ORF">DME_LOCUS8576</name>
</gene>
<dbReference type="GO" id="GO:0051082">
    <property type="term" value="F:unfolded protein binding"/>
    <property type="evidence" value="ECO:0007669"/>
    <property type="project" value="TreeGrafter"/>
</dbReference>
<evidence type="ECO:0000256" key="1">
    <source>
        <dbReference type="PROSITE-ProRule" id="PRU00285"/>
    </source>
</evidence>
<evidence type="ECO:0000313" key="5">
    <source>
        <dbReference type="EMBL" id="VDN58603.1"/>
    </source>
</evidence>
<dbReference type="GO" id="GO:0005634">
    <property type="term" value="C:nucleus"/>
    <property type="evidence" value="ECO:0007669"/>
    <property type="project" value="TreeGrafter"/>
</dbReference>
<evidence type="ECO:0000256" key="3">
    <source>
        <dbReference type="SAM" id="MobiDB-lite"/>
    </source>
</evidence>
<organism evidence="6 8">
    <name type="scientific">Dracunculus medinensis</name>
    <name type="common">Guinea worm</name>
    <dbReference type="NCBI Taxonomy" id="318479"/>
    <lineage>
        <taxon>Eukaryota</taxon>
        <taxon>Metazoa</taxon>
        <taxon>Ecdysozoa</taxon>
        <taxon>Nematoda</taxon>
        <taxon>Chromadorea</taxon>
        <taxon>Rhabditida</taxon>
        <taxon>Spirurina</taxon>
        <taxon>Dracunculoidea</taxon>
        <taxon>Dracunculidae</taxon>
        <taxon>Dracunculus</taxon>
    </lineage>
</organism>
<dbReference type="AlphaFoldDB" id="A0A0N4UBT9"/>
<dbReference type="WBParaSite" id="DME_0000469301-mRNA-1">
    <property type="protein sequence ID" value="DME_0000469301-mRNA-1"/>
    <property type="gene ID" value="DME_0000469301"/>
</dbReference>
<dbReference type="CDD" id="cd06526">
    <property type="entry name" value="metazoan_ACD"/>
    <property type="match status" value="1"/>
</dbReference>
<dbReference type="PANTHER" id="PTHR45640:SF10">
    <property type="entry name" value="SHSP DOMAIN-CONTAINING PROTEIN"/>
    <property type="match status" value="1"/>
</dbReference>
<comment type="similarity">
    <text evidence="1 2">Belongs to the small heat shock protein (HSP20) family.</text>
</comment>
<dbReference type="Gene3D" id="2.60.40.790">
    <property type="match status" value="1"/>
</dbReference>
<dbReference type="STRING" id="318479.A0A0N4UBT9"/>
<dbReference type="PANTHER" id="PTHR45640">
    <property type="entry name" value="HEAT SHOCK PROTEIN HSP-12.2-RELATED"/>
    <property type="match status" value="1"/>
</dbReference>
<dbReference type="Pfam" id="PF00011">
    <property type="entry name" value="HSP20"/>
    <property type="match status" value="1"/>
</dbReference>
<feature type="compositionally biased region" description="Basic and acidic residues" evidence="3">
    <location>
        <begin position="141"/>
        <end position="195"/>
    </location>
</feature>
<sequence length="256" mass="30200">MPQFSSHLDRLDRNWRSDPFWRDLYPRWAEPIFKEGIDIKSKITNNSTRFAVDVDAYQFRPEEIQVKTIDDTLLIEGRHEDIRDRDNFTKMYFVRKYQLPNDVEPADISSTIDSTGRLTVEASKRPHRAVTNERIIPIECPSRRGTDSRASRSERTDEYRPSRNMDQKSVELSDYHANEHREYRSESRSDYRSESRLNNIQPETNRYSRTVTRSNGYPKTNSVSSVQIKKIDPTSLRSDSRTESARSVQILKKQFE</sequence>
<dbReference type="InterPro" id="IPR002068">
    <property type="entry name" value="A-crystallin/Hsp20_dom"/>
</dbReference>
<feature type="region of interest" description="Disordered" evidence="3">
    <location>
        <begin position="139"/>
        <end position="256"/>
    </location>
</feature>
<dbReference type="Proteomes" id="UP000038040">
    <property type="component" value="Unplaced"/>
</dbReference>
<dbReference type="InterPro" id="IPR001436">
    <property type="entry name" value="Alpha-crystallin/sHSP_animal"/>
</dbReference>
<dbReference type="GO" id="GO:0042026">
    <property type="term" value="P:protein refolding"/>
    <property type="evidence" value="ECO:0007669"/>
    <property type="project" value="TreeGrafter"/>
</dbReference>
<dbReference type="OrthoDB" id="1431247at2759"/>
<evidence type="ECO:0000313" key="6">
    <source>
        <dbReference type="Proteomes" id="UP000038040"/>
    </source>
</evidence>
<dbReference type="GO" id="GO:0009408">
    <property type="term" value="P:response to heat"/>
    <property type="evidence" value="ECO:0007669"/>
    <property type="project" value="TreeGrafter"/>
</dbReference>
<evidence type="ECO:0000259" key="4">
    <source>
        <dbReference type="PROSITE" id="PS01031"/>
    </source>
</evidence>
<evidence type="ECO:0000313" key="8">
    <source>
        <dbReference type="WBParaSite" id="DME_0000469301-mRNA-1"/>
    </source>
</evidence>
<keyword evidence="7" id="KW-1185">Reference proteome</keyword>